<accession>A0A7J6NTR5</accession>
<name>A0A7J6NTR5_PEROL</name>
<sequence length="490" mass="53476">MTVDTVRGSPMNVAFMGHHKAGKSTAAGHLLALCGAKKEEKVKECQRRAERAGQADLGYAWILDRLKVEQEKRMTINTNLEYFQTHKTPAAGGTDPGSLFGSAEGIGYKLKYRYTLLDCPGHKDYLRNAILGASQADVCVLVVSAVWDEFEEGMSQLGETREHALVAYVSGVRRMIVAVNKMDDEEVNFSQARFEKICSAVIRHLHNLGFGDDRIEVIPISALTGYNLFNRGPVDPSAEVTMPWYSGPSLYEHLDMLPCPHRREAQGPFRMPIADIHRISSGSSSDTSPTVAGRCPKTAVILAGEVTSGMYRRSGRCVSIQVGKGIDESHCSTRLSATGNGVSERKAAAGDNIGIKVEGVTSKEVRRGQVLSCIGDAAVGEYRRVEAHVVLVNFPGELRAGYSPVIDIGTASSTVQFKSLKKRMHRTTGEVLEEDPELLIQGDGARVELIMSKPMACCVFQPSRSVLGKFTIRDRKTVIAVGTILQTYLK</sequence>
<evidence type="ECO:0000313" key="6">
    <source>
        <dbReference type="Proteomes" id="UP000541610"/>
    </source>
</evidence>
<dbReference type="GO" id="GO:0005525">
    <property type="term" value="F:GTP binding"/>
    <property type="evidence" value="ECO:0007669"/>
    <property type="project" value="UniProtKB-KW"/>
</dbReference>
<dbReference type="SUPFAM" id="SSF52540">
    <property type="entry name" value="P-loop containing nucleoside triphosphate hydrolases"/>
    <property type="match status" value="1"/>
</dbReference>
<dbReference type="SUPFAM" id="SSF50465">
    <property type="entry name" value="EF-Tu/eEF-1alpha/eIF2-gamma C-terminal domain"/>
    <property type="match status" value="1"/>
</dbReference>
<dbReference type="InterPro" id="IPR000795">
    <property type="entry name" value="T_Tr_GTP-bd_dom"/>
</dbReference>
<dbReference type="InterPro" id="IPR027417">
    <property type="entry name" value="P-loop_NTPase"/>
</dbReference>
<dbReference type="GO" id="GO:0003924">
    <property type="term" value="F:GTPase activity"/>
    <property type="evidence" value="ECO:0007669"/>
    <property type="project" value="InterPro"/>
</dbReference>
<dbReference type="InterPro" id="IPR050100">
    <property type="entry name" value="TRAFAC_GTPase_members"/>
</dbReference>
<dbReference type="SUPFAM" id="SSF50447">
    <property type="entry name" value="Translation proteins"/>
    <property type="match status" value="1"/>
</dbReference>
<keyword evidence="3" id="KW-0342">GTP-binding</keyword>
<dbReference type="InterPro" id="IPR009000">
    <property type="entry name" value="Transl_B-barrel_sf"/>
</dbReference>
<dbReference type="InterPro" id="IPR009001">
    <property type="entry name" value="Transl_elong_EF1A/Init_IF2_C"/>
</dbReference>
<protein>
    <submittedName>
        <fullName evidence="5">Translation elongation factor EF-1 alpha</fullName>
    </submittedName>
</protein>
<dbReference type="PROSITE" id="PS51722">
    <property type="entry name" value="G_TR_2"/>
    <property type="match status" value="1"/>
</dbReference>
<evidence type="ECO:0000313" key="5">
    <source>
        <dbReference type="EMBL" id="KAF4687264.1"/>
    </source>
</evidence>
<evidence type="ECO:0000256" key="3">
    <source>
        <dbReference type="ARBA" id="ARBA00023134"/>
    </source>
</evidence>
<reference evidence="5 6" key="1">
    <citation type="submission" date="2020-04" db="EMBL/GenBank/DDBJ databases">
        <title>Perkinsus olseni comparative genomics.</title>
        <authorList>
            <person name="Bogema D.R."/>
        </authorList>
    </citation>
    <scope>NUCLEOTIDE SEQUENCE [LARGE SCALE GENOMIC DNA]</scope>
    <source>
        <strain evidence="5">00978-12</strain>
    </source>
</reference>
<gene>
    <name evidence="5" type="primary">TEF1_1</name>
    <name evidence="5" type="ORF">FOZ60_004185</name>
</gene>
<dbReference type="Gene3D" id="3.40.50.300">
    <property type="entry name" value="P-loop containing nucleotide triphosphate hydrolases"/>
    <property type="match status" value="1"/>
</dbReference>
<organism evidence="5 6">
    <name type="scientific">Perkinsus olseni</name>
    <name type="common">Perkinsus atlanticus</name>
    <dbReference type="NCBI Taxonomy" id="32597"/>
    <lineage>
        <taxon>Eukaryota</taxon>
        <taxon>Sar</taxon>
        <taxon>Alveolata</taxon>
        <taxon>Perkinsozoa</taxon>
        <taxon>Perkinsea</taxon>
        <taxon>Perkinsida</taxon>
        <taxon>Perkinsidae</taxon>
        <taxon>Perkinsus</taxon>
    </lineage>
</organism>
<feature type="domain" description="Tr-type G" evidence="4">
    <location>
        <begin position="8"/>
        <end position="261"/>
    </location>
</feature>
<proteinExistence type="inferred from homology"/>
<keyword evidence="5" id="KW-0251">Elongation factor</keyword>
<comment type="similarity">
    <text evidence="1">Belongs to the TRAFAC class translation factor GTPase superfamily. Classic translation factor GTPase family. EF-Tu/EF-1A subfamily.</text>
</comment>
<dbReference type="InterPro" id="IPR054696">
    <property type="entry name" value="GTP-eEF1A_C"/>
</dbReference>
<dbReference type="Pfam" id="PF00009">
    <property type="entry name" value="GTP_EFTU"/>
    <property type="match status" value="1"/>
</dbReference>
<evidence type="ECO:0000256" key="1">
    <source>
        <dbReference type="ARBA" id="ARBA00007249"/>
    </source>
</evidence>
<dbReference type="AlphaFoldDB" id="A0A7J6NTR5"/>
<dbReference type="PRINTS" id="PR00315">
    <property type="entry name" value="ELONGATNFCT"/>
</dbReference>
<dbReference type="EMBL" id="JABANP010000192">
    <property type="protein sequence ID" value="KAF4687264.1"/>
    <property type="molecule type" value="Genomic_DNA"/>
</dbReference>
<keyword evidence="2" id="KW-0547">Nucleotide-binding</keyword>
<dbReference type="Proteomes" id="UP000541610">
    <property type="component" value="Unassembled WGS sequence"/>
</dbReference>
<dbReference type="PANTHER" id="PTHR23115">
    <property type="entry name" value="TRANSLATION FACTOR"/>
    <property type="match status" value="1"/>
</dbReference>
<dbReference type="OrthoDB" id="342024at2759"/>
<comment type="caution">
    <text evidence="5">The sequence shown here is derived from an EMBL/GenBank/DDBJ whole genome shotgun (WGS) entry which is preliminary data.</text>
</comment>
<dbReference type="Gene3D" id="2.40.30.10">
    <property type="entry name" value="Translation factors"/>
    <property type="match status" value="2"/>
</dbReference>
<dbReference type="Pfam" id="PF22594">
    <property type="entry name" value="GTP-eEF1A_C"/>
    <property type="match status" value="1"/>
</dbReference>
<keyword evidence="5" id="KW-0648">Protein biosynthesis</keyword>
<evidence type="ECO:0000256" key="2">
    <source>
        <dbReference type="ARBA" id="ARBA00022741"/>
    </source>
</evidence>
<dbReference type="GO" id="GO:0003746">
    <property type="term" value="F:translation elongation factor activity"/>
    <property type="evidence" value="ECO:0007669"/>
    <property type="project" value="UniProtKB-KW"/>
</dbReference>
<evidence type="ECO:0000259" key="4">
    <source>
        <dbReference type="PROSITE" id="PS51722"/>
    </source>
</evidence>